<reference evidence="3" key="1">
    <citation type="submission" date="2025-08" db="UniProtKB">
        <authorList>
            <consortium name="Ensembl"/>
        </authorList>
    </citation>
    <scope>IDENTIFICATION</scope>
</reference>
<reference evidence="3" key="2">
    <citation type="submission" date="2025-09" db="UniProtKB">
        <authorList>
            <consortium name="Ensembl"/>
        </authorList>
    </citation>
    <scope>IDENTIFICATION</scope>
</reference>
<dbReference type="Gene3D" id="1.50.10.10">
    <property type="match status" value="1"/>
</dbReference>
<name>A0A673L1T3_9TELE</name>
<protein>
    <recommendedName>
        <fullName evidence="2">Alpha,alpha-trehalose glucohydrolase</fullName>
    </recommendedName>
</protein>
<organism evidence="3 4">
    <name type="scientific">Sinocyclocheilus rhinocerous</name>
    <dbReference type="NCBI Taxonomy" id="307959"/>
    <lineage>
        <taxon>Eukaryota</taxon>
        <taxon>Metazoa</taxon>
        <taxon>Chordata</taxon>
        <taxon>Craniata</taxon>
        <taxon>Vertebrata</taxon>
        <taxon>Euteleostomi</taxon>
        <taxon>Actinopterygii</taxon>
        <taxon>Neopterygii</taxon>
        <taxon>Teleostei</taxon>
        <taxon>Ostariophysi</taxon>
        <taxon>Cypriniformes</taxon>
        <taxon>Cyprinidae</taxon>
        <taxon>Cyprininae</taxon>
        <taxon>Sinocyclocheilus</taxon>
    </lineage>
</organism>
<dbReference type="Ensembl" id="ENSSRHT00000072897.1">
    <property type="protein sequence ID" value="ENSSRHP00000070966.1"/>
    <property type="gene ID" value="ENSSRHG00000035297.1"/>
</dbReference>
<dbReference type="PANTHER" id="PTHR23403">
    <property type="entry name" value="TREHALASE"/>
    <property type="match status" value="1"/>
</dbReference>
<dbReference type="Proteomes" id="UP000472270">
    <property type="component" value="Unassembled WGS sequence"/>
</dbReference>
<accession>A0A673L1T3</accession>
<dbReference type="PANTHER" id="PTHR23403:SF1">
    <property type="entry name" value="TREHALASE"/>
    <property type="match status" value="1"/>
</dbReference>
<evidence type="ECO:0000256" key="1">
    <source>
        <dbReference type="ARBA" id="ARBA00001576"/>
    </source>
</evidence>
<dbReference type="Pfam" id="PF01204">
    <property type="entry name" value="Trehalase"/>
    <property type="match status" value="1"/>
</dbReference>
<dbReference type="GO" id="GO:0004555">
    <property type="term" value="F:alpha,alpha-trehalase activity"/>
    <property type="evidence" value="ECO:0007669"/>
    <property type="project" value="UniProtKB-EC"/>
</dbReference>
<evidence type="ECO:0000313" key="3">
    <source>
        <dbReference type="Ensembl" id="ENSSRHP00000070966.1"/>
    </source>
</evidence>
<keyword evidence="4" id="KW-1185">Reference proteome</keyword>
<dbReference type="InterPro" id="IPR012341">
    <property type="entry name" value="6hp_glycosidase-like_sf"/>
</dbReference>
<dbReference type="InterPro" id="IPR001661">
    <property type="entry name" value="Glyco_hydro_37"/>
</dbReference>
<evidence type="ECO:0000256" key="2">
    <source>
        <dbReference type="ARBA" id="ARBA00031637"/>
    </source>
</evidence>
<evidence type="ECO:0000313" key="4">
    <source>
        <dbReference type="Proteomes" id="UP000472270"/>
    </source>
</evidence>
<sequence>LLAPFLRRVQMACDFLFSLFCSCFPVEVIVKAFANLSSGFPNKTVPSSELQKFLQTYFEEPGKEFEQWSPPDWHSEPKLLSRVSDSKYRSWAEELHGLWKSLGVFVLQGLILGNKRSPFV</sequence>
<dbReference type="GO" id="GO:0005993">
    <property type="term" value="P:trehalose catabolic process"/>
    <property type="evidence" value="ECO:0007669"/>
    <property type="project" value="TreeGrafter"/>
</dbReference>
<comment type="catalytic activity">
    <reaction evidence="1">
        <text>alpha,alpha-trehalose + H2O = alpha-D-glucose + beta-D-glucose</text>
        <dbReference type="Rhea" id="RHEA:32675"/>
        <dbReference type="ChEBI" id="CHEBI:15377"/>
        <dbReference type="ChEBI" id="CHEBI:15903"/>
        <dbReference type="ChEBI" id="CHEBI:16551"/>
        <dbReference type="ChEBI" id="CHEBI:17925"/>
        <dbReference type="EC" id="3.2.1.28"/>
    </reaction>
</comment>
<dbReference type="AlphaFoldDB" id="A0A673L1T3"/>
<proteinExistence type="predicted"/>